<dbReference type="Proteomes" id="UP000218083">
    <property type="component" value="Unassembled WGS sequence"/>
</dbReference>
<feature type="compositionally biased region" description="Acidic residues" evidence="1">
    <location>
        <begin position="79"/>
        <end position="91"/>
    </location>
</feature>
<feature type="region of interest" description="Disordered" evidence="1">
    <location>
        <begin position="70"/>
        <end position="91"/>
    </location>
</feature>
<comment type="caution">
    <text evidence="2">The sequence shown here is derived from an EMBL/GenBank/DDBJ whole genome shotgun (WGS) entry which is preliminary data.</text>
</comment>
<sequence length="91" mass="10345">MSTAVKMDDEAKSKLEELQAEIRLKTGKKVTQQELLSELIETVVDSRSEFIDSFRDGSLELSEEEIERFNEGRIASGTETDEEDIDEILYG</sequence>
<gene>
    <name evidence="2" type="ORF">CK500_08020</name>
</gene>
<reference evidence="2 3" key="1">
    <citation type="submission" date="2017-08" db="EMBL/GenBank/DDBJ databases">
        <title>The strain WRN001 was isolated from Binhai saline alkaline soil, Tianjin, China.</title>
        <authorList>
            <person name="Liu D."/>
            <person name="Zhang G."/>
        </authorList>
    </citation>
    <scope>NUCLEOTIDE SEQUENCE [LARGE SCALE GENOMIC DNA]</scope>
    <source>
        <strain evidence="2 3">WN019</strain>
    </source>
</reference>
<evidence type="ECO:0000313" key="3">
    <source>
        <dbReference type="Proteomes" id="UP000218083"/>
    </source>
</evidence>
<evidence type="ECO:0000256" key="1">
    <source>
        <dbReference type="SAM" id="MobiDB-lite"/>
    </source>
</evidence>
<dbReference type="OrthoDB" id="194703at2157"/>
<dbReference type="RefSeq" id="WP_095636713.1">
    <property type="nucleotide sequence ID" value="NZ_NSKC01000003.1"/>
</dbReference>
<organism evidence="2 3">
    <name type="scientific">Halorubrum salipaludis</name>
    <dbReference type="NCBI Taxonomy" id="2032630"/>
    <lineage>
        <taxon>Archaea</taxon>
        <taxon>Methanobacteriati</taxon>
        <taxon>Methanobacteriota</taxon>
        <taxon>Stenosarchaea group</taxon>
        <taxon>Halobacteria</taxon>
        <taxon>Halobacteriales</taxon>
        <taxon>Haloferacaceae</taxon>
        <taxon>Halorubrum</taxon>
    </lineage>
</organism>
<keyword evidence="3" id="KW-1185">Reference proteome</keyword>
<protein>
    <submittedName>
        <fullName evidence="2">Uncharacterized protein</fullName>
    </submittedName>
</protein>
<name>A0A2A2FFZ7_9EURY</name>
<dbReference type="AlphaFoldDB" id="A0A2A2FFZ7"/>
<accession>A0A2A2FFZ7</accession>
<evidence type="ECO:0000313" key="2">
    <source>
        <dbReference type="EMBL" id="PAU84366.1"/>
    </source>
</evidence>
<dbReference type="EMBL" id="NSKC01000003">
    <property type="protein sequence ID" value="PAU84366.1"/>
    <property type="molecule type" value="Genomic_DNA"/>
</dbReference>
<proteinExistence type="predicted"/>